<organism evidence="2 3">
    <name type="scientific">Lysinibacillus parviboronicapiens</name>
    <dbReference type="NCBI Taxonomy" id="436516"/>
    <lineage>
        <taxon>Bacteria</taxon>
        <taxon>Bacillati</taxon>
        <taxon>Bacillota</taxon>
        <taxon>Bacilli</taxon>
        <taxon>Bacillales</taxon>
        <taxon>Bacillaceae</taxon>
        <taxon>Lysinibacillus</taxon>
    </lineage>
</organism>
<feature type="domain" description="RNA polymerase alpha subunit C-terminal" evidence="1">
    <location>
        <begin position="52"/>
        <end position="100"/>
    </location>
</feature>
<dbReference type="SUPFAM" id="SSF47789">
    <property type="entry name" value="C-terminal domain of RNA polymerase alpha subunit"/>
    <property type="match status" value="1"/>
</dbReference>
<dbReference type="Pfam" id="PF03118">
    <property type="entry name" value="RNA_pol_A_CTD"/>
    <property type="match status" value="1"/>
</dbReference>
<reference evidence="2 3" key="1">
    <citation type="submission" date="2024-06" db="EMBL/GenBank/DDBJ databases">
        <title>Sorghum-associated microbial communities from plants grown in Nebraska, USA.</title>
        <authorList>
            <person name="Schachtman D."/>
        </authorList>
    </citation>
    <scope>NUCLEOTIDE SEQUENCE [LARGE SCALE GENOMIC DNA]</scope>
    <source>
        <strain evidence="2 3">736</strain>
    </source>
</reference>
<name>A0ABV2PQ38_9BACI</name>
<evidence type="ECO:0000259" key="1">
    <source>
        <dbReference type="Pfam" id="PF03118"/>
    </source>
</evidence>
<comment type="caution">
    <text evidence="2">The sequence shown here is derived from an EMBL/GenBank/DDBJ whole genome shotgun (WGS) entry which is preliminary data.</text>
</comment>
<dbReference type="Proteomes" id="UP001549363">
    <property type="component" value="Unassembled WGS sequence"/>
</dbReference>
<keyword evidence="3" id="KW-1185">Reference proteome</keyword>
<keyword evidence="2" id="KW-0804">Transcription</keyword>
<keyword evidence="2" id="KW-0240">DNA-directed RNA polymerase</keyword>
<dbReference type="GO" id="GO:0000428">
    <property type="term" value="C:DNA-directed RNA polymerase complex"/>
    <property type="evidence" value="ECO:0007669"/>
    <property type="project" value="UniProtKB-KW"/>
</dbReference>
<dbReference type="InterPro" id="IPR011260">
    <property type="entry name" value="RNAP_asu_C"/>
</dbReference>
<dbReference type="EMBL" id="JBEPSB010000023">
    <property type="protein sequence ID" value="MET4562669.1"/>
    <property type="molecule type" value="Genomic_DNA"/>
</dbReference>
<dbReference type="Gene3D" id="1.10.150.20">
    <property type="entry name" value="5' to 3' exonuclease, C-terminal subdomain"/>
    <property type="match status" value="1"/>
</dbReference>
<sequence length="107" mass="12085">MYPKEGNHSKMPTSKRNLRICDKGHKYYKSSDCPSCPKCEQQRKPENGFLSQLSAPARRALEHNGINTVEQLSQYSEKEILQLHGIGPASLPNLRASLEEKGLSFKK</sequence>
<gene>
    <name evidence="2" type="ORF">ABIA69_003860</name>
</gene>
<evidence type="ECO:0000313" key="3">
    <source>
        <dbReference type="Proteomes" id="UP001549363"/>
    </source>
</evidence>
<dbReference type="NCBIfam" id="NF005841">
    <property type="entry name" value="PRK07758.1"/>
    <property type="match status" value="1"/>
</dbReference>
<proteinExistence type="predicted"/>
<evidence type="ECO:0000313" key="2">
    <source>
        <dbReference type="EMBL" id="MET4562669.1"/>
    </source>
</evidence>
<protein>
    <submittedName>
        <fullName evidence="2">DNA-directed RNA polymerase alpha subunit</fullName>
    </submittedName>
</protein>
<accession>A0ABV2PQ38</accession>